<dbReference type="EMBL" id="DS469655">
    <property type="protein sequence ID" value="EDO37088.1"/>
    <property type="molecule type" value="Genomic_DNA"/>
</dbReference>
<proteinExistence type="predicted"/>
<organism evidence="4 5">
    <name type="scientific">Nematostella vectensis</name>
    <name type="common">Starlet sea anemone</name>
    <dbReference type="NCBI Taxonomy" id="45351"/>
    <lineage>
        <taxon>Eukaryota</taxon>
        <taxon>Metazoa</taxon>
        <taxon>Cnidaria</taxon>
        <taxon>Anthozoa</taxon>
        <taxon>Hexacorallia</taxon>
        <taxon>Actiniaria</taxon>
        <taxon>Edwardsiidae</taxon>
        <taxon>Nematostella</taxon>
    </lineage>
</organism>
<dbReference type="InParanoid" id="A7SGX7"/>
<dbReference type="FunFam" id="3.90.226.10:FF:000049">
    <property type="entry name" value="Enoyl-CoA delta isomerase 3"/>
    <property type="match status" value="1"/>
</dbReference>
<dbReference type="Pfam" id="PF00378">
    <property type="entry name" value="ECH_1"/>
    <property type="match status" value="1"/>
</dbReference>
<dbReference type="AlphaFoldDB" id="A7SGX7"/>
<evidence type="ECO:0000313" key="5">
    <source>
        <dbReference type="Proteomes" id="UP000001593"/>
    </source>
</evidence>
<dbReference type="GO" id="GO:0004165">
    <property type="term" value="F:delta(3)-delta(2)-enoyl-CoA isomerase activity"/>
    <property type="evidence" value="ECO:0000318"/>
    <property type="project" value="GO_Central"/>
</dbReference>
<dbReference type="HOGENOM" id="CLU_009834_3_2_1"/>
<dbReference type="PhylomeDB" id="A7SGX7"/>
<dbReference type="eggNOG" id="ENOG502S297">
    <property type="taxonomic scope" value="Eukaryota"/>
</dbReference>
<reference evidence="4 5" key="1">
    <citation type="journal article" date="2007" name="Science">
        <title>Sea anemone genome reveals ancestral eumetazoan gene repertoire and genomic organization.</title>
        <authorList>
            <person name="Putnam N.H."/>
            <person name="Srivastava M."/>
            <person name="Hellsten U."/>
            <person name="Dirks B."/>
            <person name="Chapman J."/>
            <person name="Salamov A."/>
            <person name="Terry A."/>
            <person name="Shapiro H."/>
            <person name="Lindquist E."/>
            <person name="Kapitonov V.V."/>
            <person name="Jurka J."/>
            <person name="Genikhovich G."/>
            <person name="Grigoriev I.V."/>
            <person name="Lucas S.M."/>
            <person name="Steele R.E."/>
            <person name="Finnerty J.R."/>
            <person name="Technau U."/>
            <person name="Martindale M.Q."/>
            <person name="Rokhsar D.S."/>
        </authorList>
    </citation>
    <scope>NUCLEOTIDE SEQUENCE [LARGE SCALE GENOMIC DNA]</scope>
    <source>
        <strain evidence="5">CH2 X CH6</strain>
    </source>
</reference>
<protein>
    <submittedName>
        <fullName evidence="4">Uncharacterized protein</fullName>
    </submittedName>
</protein>
<accession>A7SGX7</accession>
<dbReference type="OMA" id="MPFTVGM"/>
<dbReference type="Proteomes" id="UP000001593">
    <property type="component" value="Unassembled WGS sequence"/>
</dbReference>
<sequence length="237" mass="27032">MEDDMRSRIFAEFVEDYAILRMNNGENRFTIESVNRLNEVLDEIISNQRVKFLITVGSGKYFSNGFVIERLLSESVEDNKVVPEHHRLLMKLLTFPLPTIAAINGHAYAGGALLALAHDYRIMQTSRGWFCLPEIRLRLFFLAGYRAFLRAKMPSPRVALDSIIMGKKFTAEQAFEVGLVEGMCTPDKLLSTAIQYGRNMVEGENYDRDHMQQMKANLYEHVIKAVNETIGSFTAKL</sequence>
<dbReference type="STRING" id="45351.A7SGX7"/>
<dbReference type="InterPro" id="IPR029045">
    <property type="entry name" value="ClpP/crotonase-like_dom_sf"/>
</dbReference>
<comment type="catalytic activity">
    <reaction evidence="2">
        <text>a (3E)-enoyl-CoA = a 4-saturated (2E)-enoyl-CoA</text>
        <dbReference type="Rhea" id="RHEA:45228"/>
        <dbReference type="ChEBI" id="CHEBI:58521"/>
        <dbReference type="ChEBI" id="CHEBI:85097"/>
        <dbReference type="EC" id="5.3.3.8"/>
    </reaction>
</comment>
<dbReference type="Gene3D" id="3.90.226.10">
    <property type="entry name" value="2-enoyl-CoA Hydratase, Chain A, domain 1"/>
    <property type="match status" value="1"/>
</dbReference>
<gene>
    <name evidence="4" type="ORF">NEMVEDRAFT_v1g245209</name>
</gene>
<dbReference type="KEGG" id="nve:5508572"/>
<keyword evidence="3" id="KW-0443">Lipid metabolism</keyword>
<evidence type="ECO:0000313" key="4">
    <source>
        <dbReference type="EMBL" id="EDO37088.1"/>
    </source>
</evidence>
<dbReference type="PANTHER" id="PTHR11941:SF75">
    <property type="entry name" value="ENOYL-COA HYDRATASE_ISOMERASE FAMILY PROTEIN"/>
    <property type="match status" value="1"/>
</dbReference>
<dbReference type="GO" id="GO:0006635">
    <property type="term" value="P:fatty acid beta-oxidation"/>
    <property type="evidence" value="ECO:0000318"/>
    <property type="project" value="GO_Central"/>
</dbReference>
<comment type="catalytic activity">
    <reaction evidence="1">
        <text>a (3Z)-enoyl-CoA = a 4-saturated (2E)-enoyl-CoA</text>
        <dbReference type="Rhea" id="RHEA:45900"/>
        <dbReference type="ChEBI" id="CHEBI:85097"/>
        <dbReference type="ChEBI" id="CHEBI:85489"/>
        <dbReference type="EC" id="5.3.3.8"/>
    </reaction>
</comment>
<evidence type="ECO:0000256" key="3">
    <source>
        <dbReference type="ARBA" id="ARBA00023098"/>
    </source>
</evidence>
<dbReference type="PANTHER" id="PTHR11941">
    <property type="entry name" value="ENOYL-COA HYDRATASE-RELATED"/>
    <property type="match status" value="1"/>
</dbReference>
<evidence type="ECO:0000256" key="1">
    <source>
        <dbReference type="ARBA" id="ARBA00000452"/>
    </source>
</evidence>
<dbReference type="OrthoDB" id="1696280at2759"/>
<evidence type="ECO:0000256" key="2">
    <source>
        <dbReference type="ARBA" id="ARBA00000765"/>
    </source>
</evidence>
<keyword evidence="5" id="KW-1185">Reference proteome</keyword>
<dbReference type="SUPFAM" id="SSF52096">
    <property type="entry name" value="ClpP/crotonase"/>
    <property type="match status" value="1"/>
</dbReference>
<dbReference type="CDD" id="cd06558">
    <property type="entry name" value="crotonase-like"/>
    <property type="match status" value="1"/>
</dbReference>
<dbReference type="InterPro" id="IPR001753">
    <property type="entry name" value="Enoyl-CoA_hydra/iso"/>
</dbReference>
<name>A7SGX7_NEMVE</name>